<feature type="region of interest" description="Disordered" evidence="1">
    <location>
        <begin position="1"/>
        <end position="34"/>
    </location>
</feature>
<feature type="region of interest" description="Disordered" evidence="1">
    <location>
        <begin position="77"/>
        <end position="148"/>
    </location>
</feature>
<feature type="domain" description="Plasmid pRiA4b Orf3-like" evidence="2">
    <location>
        <begin position="154"/>
        <end position="258"/>
    </location>
</feature>
<proteinExistence type="predicted"/>
<dbReference type="Pfam" id="PF07929">
    <property type="entry name" value="PRiA4_ORF3"/>
    <property type="match status" value="1"/>
</dbReference>
<dbReference type="InterPro" id="IPR024047">
    <property type="entry name" value="MM3350-like_sf"/>
</dbReference>
<feature type="compositionally biased region" description="Low complexity" evidence="1">
    <location>
        <begin position="127"/>
        <end position="148"/>
    </location>
</feature>
<comment type="caution">
    <text evidence="3">The sequence shown here is derived from an EMBL/GenBank/DDBJ whole genome shotgun (WGS) entry which is preliminary data.</text>
</comment>
<sequence>MRKKQTTGSSSSSQSKAAQKKRKDPPLPSSDQKFIEKYKKEICETIRTSPLTFRQLDRFSALLFRCQMEQVSKDLYDLSDYENSDDSSYDEEWNSEYDEDEEEEEDEDFAEPPSKKAPKLVAGQTTKSGKANSSVGSSSSSAKASPSTSNNFYEVKIALPAHKFHRVIRIPTLNTTLHHFHDIIMNAFSWSDCHLHKFQTHRGTYSDTTMSEKGKEERKVRLDDVLNNEYRYMSYVYDFSSEWEIDIELKKIIDENTMRRGALELGLTVPENLSQFIYCVDGRGGEIDEEEGDVSGKFNVKAANKGLKIRW</sequence>
<dbReference type="SUPFAM" id="SSF159941">
    <property type="entry name" value="MM3350-like"/>
    <property type="match status" value="1"/>
</dbReference>
<evidence type="ECO:0000313" key="3">
    <source>
        <dbReference type="EMBL" id="KAG2370864.1"/>
    </source>
</evidence>
<organism evidence="3 4">
    <name type="scientific">Naegleria lovaniensis</name>
    <name type="common">Amoeba</name>
    <dbReference type="NCBI Taxonomy" id="51637"/>
    <lineage>
        <taxon>Eukaryota</taxon>
        <taxon>Discoba</taxon>
        <taxon>Heterolobosea</taxon>
        <taxon>Tetramitia</taxon>
        <taxon>Eutetramitia</taxon>
        <taxon>Vahlkampfiidae</taxon>
        <taxon>Naegleria</taxon>
    </lineage>
</organism>
<evidence type="ECO:0000313" key="4">
    <source>
        <dbReference type="Proteomes" id="UP000816034"/>
    </source>
</evidence>
<reference evidence="3 4" key="1">
    <citation type="journal article" date="2018" name="BMC Genomics">
        <title>The genome of Naegleria lovaniensis, the basis for a comparative approach to unravel pathogenicity factors of the human pathogenic amoeba N. fowleri.</title>
        <authorList>
            <person name="Liechti N."/>
            <person name="Schurch N."/>
            <person name="Bruggmann R."/>
            <person name="Wittwer M."/>
        </authorList>
    </citation>
    <scope>NUCLEOTIDE SEQUENCE [LARGE SCALE GENOMIC DNA]</scope>
    <source>
        <strain evidence="3 4">ATCC 30569</strain>
    </source>
</reference>
<protein>
    <recommendedName>
        <fullName evidence="2">Plasmid pRiA4b Orf3-like domain-containing protein</fullName>
    </recommendedName>
</protein>
<dbReference type="InterPro" id="IPR012912">
    <property type="entry name" value="Plasmid_pRiA4b_Orf3-like"/>
</dbReference>
<evidence type="ECO:0000256" key="1">
    <source>
        <dbReference type="SAM" id="MobiDB-lite"/>
    </source>
</evidence>
<feature type="compositionally biased region" description="Low complexity" evidence="1">
    <location>
        <begin position="1"/>
        <end position="17"/>
    </location>
</feature>
<dbReference type="RefSeq" id="XP_044541728.1">
    <property type="nucleotide sequence ID" value="XM_044689688.1"/>
</dbReference>
<dbReference type="GeneID" id="68106228"/>
<name>A0AA88GCX4_NAELO</name>
<dbReference type="Proteomes" id="UP000816034">
    <property type="component" value="Unassembled WGS sequence"/>
</dbReference>
<gene>
    <name evidence="3" type="ORF">C9374_013775</name>
</gene>
<dbReference type="PANTHER" id="PTHR41878:SF1">
    <property type="entry name" value="TNPR PROTEIN"/>
    <property type="match status" value="1"/>
</dbReference>
<keyword evidence="4" id="KW-1185">Reference proteome</keyword>
<accession>A0AA88GCX4</accession>
<dbReference type="AlphaFoldDB" id="A0AA88GCX4"/>
<dbReference type="PANTHER" id="PTHR41878">
    <property type="entry name" value="LEXA REPRESSOR-RELATED"/>
    <property type="match status" value="1"/>
</dbReference>
<dbReference type="Gene3D" id="3.10.290.30">
    <property type="entry name" value="MM3350-like"/>
    <property type="match status" value="1"/>
</dbReference>
<feature type="compositionally biased region" description="Acidic residues" evidence="1">
    <location>
        <begin position="77"/>
        <end position="110"/>
    </location>
</feature>
<dbReference type="EMBL" id="PYSW02000076">
    <property type="protein sequence ID" value="KAG2370864.1"/>
    <property type="molecule type" value="Genomic_DNA"/>
</dbReference>
<evidence type="ECO:0000259" key="2">
    <source>
        <dbReference type="Pfam" id="PF07929"/>
    </source>
</evidence>